<accession>A0ABS9DTK2</accession>
<feature type="transmembrane region" description="Helical" evidence="6">
    <location>
        <begin position="81"/>
        <end position="101"/>
    </location>
</feature>
<keyword evidence="9" id="KW-1185">Reference proteome</keyword>
<dbReference type="InterPro" id="IPR000620">
    <property type="entry name" value="EamA_dom"/>
</dbReference>
<feature type="transmembrane region" description="Helical" evidence="6">
    <location>
        <begin position="12"/>
        <end position="30"/>
    </location>
</feature>
<dbReference type="PROSITE" id="PS51257">
    <property type="entry name" value="PROKAR_LIPOPROTEIN"/>
    <property type="match status" value="1"/>
</dbReference>
<reference evidence="8 9" key="1">
    <citation type="submission" date="2022-01" db="EMBL/GenBank/DDBJ databases">
        <authorList>
            <person name="Won M."/>
            <person name="Kim S.-J."/>
            <person name="Kwon S.-W."/>
        </authorList>
    </citation>
    <scope>NUCLEOTIDE SEQUENCE [LARGE SCALE GENOMIC DNA]</scope>
    <source>
        <strain evidence="8 9">KCTC 23505</strain>
    </source>
</reference>
<feature type="transmembrane region" description="Helical" evidence="6">
    <location>
        <begin position="192"/>
        <end position="211"/>
    </location>
</feature>
<dbReference type="PANTHER" id="PTHR32322">
    <property type="entry name" value="INNER MEMBRANE TRANSPORTER"/>
    <property type="match status" value="1"/>
</dbReference>
<sequence>MDGRQGAAGSRGSGDGLGVGLLLLACLFWGTSPVGMRLLVGATEQGLPVLPVLALRYGSAAILFLPFLLRRRVPWSGADWRRAALAGLCGITGYNVLASFGQRTVGAGLTGLLDAAEPLLILLFGAIAARRMPRPILIGTAIAGACGVALMSVSIGPAEGSAGGIMLILASAAAWALYCVMAPDLIVRRGSLPVTAATMAFGAAPMVLAGAPDMATALPAMTRTDLIVLAALTLGSSTISMLFWNIGSARLGAQRASGFLYMIPLVSVAGGALLLGETITPGEIAGGVIVLVSVFVAQKR</sequence>
<evidence type="ECO:0000256" key="5">
    <source>
        <dbReference type="ARBA" id="ARBA00023136"/>
    </source>
</evidence>
<evidence type="ECO:0000256" key="4">
    <source>
        <dbReference type="ARBA" id="ARBA00022989"/>
    </source>
</evidence>
<evidence type="ECO:0000256" key="1">
    <source>
        <dbReference type="ARBA" id="ARBA00004141"/>
    </source>
</evidence>
<keyword evidence="5 6" id="KW-0472">Membrane</keyword>
<evidence type="ECO:0000256" key="3">
    <source>
        <dbReference type="ARBA" id="ARBA00022692"/>
    </source>
</evidence>
<dbReference type="PANTHER" id="PTHR32322:SF2">
    <property type="entry name" value="EAMA DOMAIN-CONTAINING PROTEIN"/>
    <property type="match status" value="1"/>
</dbReference>
<comment type="similarity">
    <text evidence="2">Belongs to the EamA transporter family.</text>
</comment>
<feature type="transmembrane region" description="Helical" evidence="6">
    <location>
        <begin position="281"/>
        <end position="297"/>
    </location>
</feature>
<dbReference type="SUPFAM" id="SSF103481">
    <property type="entry name" value="Multidrug resistance efflux transporter EmrE"/>
    <property type="match status" value="2"/>
</dbReference>
<dbReference type="RefSeq" id="WP_235703263.1">
    <property type="nucleotide sequence ID" value="NZ_JAKGBZ010000006.1"/>
</dbReference>
<protein>
    <submittedName>
        <fullName evidence="8">DMT family transporter</fullName>
    </submittedName>
</protein>
<feature type="transmembrane region" description="Helical" evidence="6">
    <location>
        <begin position="161"/>
        <end position="180"/>
    </location>
</feature>
<feature type="transmembrane region" description="Helical" evidence="6">
    <location>
        <begin position="107"/>
        <end position="129"/>
    </location>
</feature>
<organism evidence="8 9">
    <name type="scientific">Acidiphilium iwatense</name>
    <dbReference type="NCBI Taxonomy" id="768198"/>
    <lineage>
        <taxon>Bacteria</taxon>
        <taxon>Pseudomonadati</taxon>
        <taxon>Pseudomonadota</taxon>
        <taxon>Alphaproteobacteria</taxon>
        <taxon>Acetobacterales</taxon>
        <taxon>Acidocellaceae</taxon>
        <taxon>Acidiphilium</taxon>
    </lineage>
</organism>
<evidence type="ECO:0000256" key="2">
    <source>
        <dbReference type="ARBA" id="ARBA00007362"/>
    </source>
</evidence>
<dbReference type="Pfam" id="PF00892">
    <property type="entry name" value="EamA"/>
    <property type="match status" value="2"/>
</dbReference>
<dbReference type="InterPro" id="IPR050638">
    <property type="entry name" value="AA-Vitamin_Transporters"/>
</dbReference>
<evidence type="ECO:0000256" key="6">
    <source>
        <dbReference type="SAM" id="Phobius"/>
    </source>
</evidence>
<feature type="transmembrane region" description="Helical" evidence="6">
    <location>
        <begin position="226"/>
        <end position="246"/>
    </location>
</feature>
<feature type="domain" description="EamA" evidence="7">
    <location>
        <begin position="164"/>
        <end position="296"/>
    </location>
</feature>
<dbReference type="InterPro" id="IPR037185">
    <property type="entry name" value="EmrE-like"/>
</dbReference>
<dbReference type="EMBL" id="JAKGBZ010000006">
    <property type="protein sequence ID" value="MCF3946037.1"/>
    <property type="molecule type" value="Genomic_DNA"/>
</dbReference>
<evidence type="ECO:0000313" key="8">
    <source>
        <dbReference type="EMBL" id="MCF3946037.1"/>
    </source>
</evidence>
<keyword evidence="3 6" id="KW-0812">Transmembrane</keyword>
<feature type="transmembrane region" description="Helical" evidence="6">
    <location>
        <begin position="136"/>
        <end position="155"/>
    </location>
</feature>
<dbReference type="Proteomes" id="UP001521209">
    <property type="component" value="Unassembled WGS sequence"/>
</dbReference>
<comment type="caution">
    <text evidence="8">The sequence shown here is derived from an EMBL/GenBank/DDBJ whole genome shotgun (WGS) entry which is preliminary data.</text>
</comment>
<keyword evidence="4 6" id="KW-1133">Transmembrane helix</keyword>
<evidence type="ECO:0000259" key="7">
    <source>
        <dbReference type="Pfam" id="PF00892"/>
    </source>
</evidence>
<gene>
    <name evidence="8" type="ORF">L2A60_04965</name>
</gene>
<evidence type="ECO:0000313" key="9">
    <source>
        <dbReference type="Proteomes" id="UP001521209"/>
    </source>
</evidence>
<feature type="transmembrane region" description="Helical" evidence="6">
    <location>
        <begin position="50"/>
        <end position="69"/>
    </location>
</feature>
<feature type="domain" description="EamA" evidence="7">
    <location>
        <begin position="17"/>
        <end position="152"/>
    </location>
</feature>
<proteinExistence type="inferred from homology"/>
<comment type="subcellular location">
    <subcellularLocation>
        <location evidence="1">Membrane</location>
        <topology evidence="1">Multi-pass membrane protein</topology>
    </subcellularLocation>
</comment>
<name>A0ABS9DTK2_9PROT</name>
<feature type="transmembrane region" description="Helical" evidence="6">
    <location>
        <begin position="258"/>
        <end position="275"/>
    </location>
</feature>